<dbReference type="SUPFAM" id="SSF52058">
    <property type="entry name" value="L domain-like"/>
    <property type="match status" value="1"/>
</dbReference>
<evidence type="ECO:0000256" key="4">
    <source>
        <dbReference type="ARBA" id="ARBA00022614"/>
    </source>
</evidence>
<dbReference type="EMBL" id="GGMS01009834">
    <property type="protein sequence ID" value="MBY79037.1"/>
    <property type="molecule type" value="Transcribed_RNA"/>
</dbReference>
<dbReference type="CDD" id="cd14342">
    <property type="entry name" value="UBA_TAP-C"/>
    <property type="match status" value="1"/>
</dbReference>
<feature type="domain" description="NTF2" evidence="8">
    <location>
        <begin position="376"/>
        <end position="528"/>
    </location>
</feature>
<dbReference type="Proteomes" id="UP000694846">
    <property type="component" value="Unplaced"/>
</dbReference>
<keyword evidence="5" id="KW-0677">Repeat</keyword>
<protein>
    <submittedName>
        <fullName evidence="10 12">Nuclear RNA export factor 1</fullName>
    </submittedName>
</protein>
<sequence length="693" mass="80472">MPAGDRKRVYKLGPYDRPHIEHNLHIGHSTNTIKTKNNRSNYHNKSLDCITSLVGKQSRRKCNYNEHSKYNSSQRFQVKNGDDKYRNPTWNINKSCTGWYTIIIPNAYDCDEILKKIATYLYPVIFYPYNIFNTMNDLKFFVDNYDTAKKLHFASYKIKLRNNQKFKIKVYEYFPKHQTISYRPVSSIIKEKIVEAMSTRYDPNTKSLDLSRFYACIFFTDNKLFVPLNRPSVLLATLNIAAKYTKHELYRLSLENNHIYLKEGLVWIRRLFPRLKFLDLSGNKLTELKVLNKLSGYSIEVLNLSNNPVCSTKNKEKFVLDVLQLFPMLNKLDNLELPCRQSTIVKTKLYMPINLDNSYPISEGHNPEQPNPLLTSVELFITQFYNIYDNKVSRQMVSEAYHENATFSLSSCFLSNFSKGSLAHYKPISRNLLISSRFGRSEKCVIYKGKKKIISVLEKLPKTRHDLDSFFIDVPIANSAMIQIVVNGVFAENLTETCSRPVLRSFCRTFTIVPIESSWYILSDLMFVTMVSYELLIESSKRFYYFNHKNISPVTDIVSYNKIQMAVCKEKIDKFSCIKASCTKNLDSPLSLPLSPQKQPPCENSPLESERKISVPLMPVEHETTQKVVMNSMKDTKSCSESKLTMVKRFSSESGMYPEWAKKCLEENDWDYTKASLCFLKLKPNIPAVAYIR</sequence>
<dbReference type="Pfam" id="PF22602">
    <property type="entry name" value="NXF_NTF2"/>
    <property type="match status" value="1"/>
</dbReference>
<keyword evidence="6" id="KW-0509">mRNA transport</keyword>
<evidence type="ECO:0000256" key="7">
    <source>
        <dbReference type="ARBA" id="ARBA00023242"/>
    </source>
</evidence>
<dbReference type="AlphaFoldDB" id="A0A2S2QMQ5"/>
<dbReference type="GO" id="GO:0016973">
    <property type="term" value="P:poly(A)+ mRNA export from nucleus"/>
    <property type="evidence" value="ECO:0007669"/>
    <property type="project" value="TreeGrafter"/>
</dbReference>
<dbReference type="InterPro" id="IPR012677">
    <property type="entry name" value="Nucleotide-bd_a/b_plait_sf"/>
</dbReference>
<dbReference type="OrthoDB" id="25872at2759"/>
<gene>
    <name evidence="10" type="primary">sbr</name>
    <name evidence="12" type="synonym">LOC112686433</name>
    <name evidence="10" type="ORF">g.105543</name>
</gene>
<dbReference type="InterPro" id="IPR009060">
    <property type="entry name" value="UBA-like_sf"/>
</dbReference>
<feature type="domain" description="TAP-C" evidence="9">
    <location>
        <begin position="641"/>
        <end position="693"/>
    </location>
</feature>
<dbReference type="InterPro" id="IPR032710">
    <property type="entry name" value="NTF2-like_dom_sf"/>
</dbReference>
<dbReference type="Gene3D" id="1.10.8.10">
    <property type="entry name" value="DNA helicase RuvA subunit, C-terminal domain"/>
    <property type="match status" value="1"/>
</dbReference>
<dbReference type="GO" id="GO:0003723">
    <property type="term" value="F:RNA binding"/>
    <property type="evidence" value="ECO:0007669"/>
    <property type="project" value="InterPro"/>
</dbReference>
<dbReference type="Gene3D" id="3.30.70.330">
    <property type="match status" value="1"/>
</dbReference>
<dbReference type="Pfam" id="PF03943">
    <property type="entry name" value="TAP_C"/>
    <property type="match status" value="1"/>
</dbReference>
<dbReference type="InterPro" id="IPR015245">
    <property type="entry name" value="Tap_RNA-bd"/>
</dbReference>
<dbReference type="Gene3D" id="3.10.450.50">
    <property type="match status" value="1"/>
</dbReference>
<dbReference type="Gene3D" id="3.80.10.10">
    <property type="entry name" value="Ribonuclease Inhibitor"/>
    <property type="match status" value="1"/>
</dbReference>
<dbReference type="PANTHER" id="PTHR10662:SF22">
    <property type="entry name" value="NUCLEAR RNA EXPORT FACTOR 1"/>
    <property type="match status" value="1"/>
</dbReference>
<keyword evidence="7" id="KW-0539">Nucleus</keyword>
<evidence type="ECO:0000259" key="9">
    <source>
        <dbReference type="PROSITE" id="PS51281"/>
    </source>
</evidence>
<dbReference type="InterPro" id="IPR057125">
    <property type="entry name" value="NXF1/2/3/5-like_LRR"/>
</dbReference>
<evidence type="ECO:0000256" key="2">
    <source>
        <dbReference type="ARBA" id="ARBA00009285"/>
    </source>
</evidence>
<dbReference type="PROSITE" id="PS50177">
    <property type="entry name" value="NTF2_DOMAIN"/>
    <property type="match status" value="1"/>
</dbReference>
<reference evidence="12" key="2">
    <citation type="submission" date="2025-04" db="UniProtKB">
        <authorList>
            <consortium name="RefSeq"/>
        </authorList>
    </citation>
    <scope>IDENTIFICATION</scope>
    <source>
        <tissue evidence="12">Whole body</tissue>
    </source>
</reference>
<evidence type="ECO:0000256" key="3">
    <source>
        <dbReference type="ARBA" id="ARBA00022448"/>
    </source>
</evidence>
<evidence type="ECO:0000313" key="10">
    <source>
        <dbReference type="EMBL" id="MBY79037.1"/>
    </source>
</evidence>
<dbReference type="SUPFAM" id="SSF46934">
    <property type="entry name" value="UBA-like"/>
    <property type="match status" value="1"/>
</dbReference>
<dbReference type="InterPro" id="IPR018222">
    <property type="entry name" value="Nuclear_transport_factor_2_euk"/>
</dbReference>
<dbReference type="Pfam" id="PF09162">
    <property type="entry name" value="Tap-RNA_bind"/>
    <property type="match status" value="1"/>
</dbReference>
<dbReference type="GO" id="GO:0005654">
    <property type="term" value="C:nucleoplasm"/>
    <property type="evidence" value="ECO:0007669"/>
    <property type="project" value="UniProtKB-SubCell"/>
</dbReference>
<dbReference type="PROSITE" id="PS51281">
    <property type="entry name" value="TAP_C"/>
    <property type="match status" value="1"/>
</dbReference>
<dbReference type="PROSITE" id="PS51450">
    <property type="entry name" value="LRR"/>
    <property type="match status" value="1"/>
</dbReference>
<dbReference type="SUPFAM" id="SSF54928">
    <property type="entry name" value="RNA-binding domain, RBD"/>
    <property type="match status" value="1"/>
</dbReference>
<dbReference type="InterPro" id="IPR005637">
    <property type="entry name" value="TAP_C_dom"/>
</dbReference>
<dbReference type="InterPro" id="IPR030217">
    <property type="entry name" value="NXF_fam"/>
</dbReference>
<evidence type="ECO:0000256" key="5">
    <source>
        <dbReference type="ARBA" id="ARBA00022737"/>
    </source>
</evidence>
<comment type="similarity">
    <text evidence="2">Belongs to the NXF family.</text>
</comment>
<name>A0A2S2QMQ5_9HEMI</name>
<accession>A0A2S2QMQ5</accession>
<keyword evidence="4" id="KW-0433">Leucine-rich repeat</keyword>
<evidence type="ECO:0000256" key="6">
    <source>
        <dbReference type="ARBA" id="ARBA00022816"/>
    </source>
</evidence>
<dbReference type="InterPro" id="IPR001611">
    <property type="entry name" value="Leu-rich_rpt"/>
</dbReference>
<organism evidence="10">
    <name type="scientific">Sipha flava</name>
    <name type="common">yellow sugarcane aphid</name>
    <dbReference type="NCBI Taxonomy" id="143950"/>
    <lineage>
        <taxon>Eukaryota</taxon>
        <taxon>Metazoa</taxon>
        <taxon>Ecdysozoa</taxon>
        <taxon>Arthropoda</taxon>
        <taxon>Hexapoda</taxon>
        <taxon>Insecta</taxon>
        <taxon>Pterygota</taxon>
        <taxon>Neoptera</taxon>
        <taxon>Paraneoptera</taxon>
        <taxon>Hemiptera</taxon>
        <taxon>Sternorrhyncha</taxon>
        <taxon>Aphidomorpha</taxon>
        <taxon>Aphidoidea</taxon>
        <taxon>Aphididae</taxon>
        <taxon>Sipha</taxon>
    </lineage>
</organism>
<keyword evidence="3" id="KW-0813">Transport</keyword>
<dbReference type="SUPFAM" id="SSF54427">
    <property type="entry name" value="NTF2-like"/>
    <property type="match status" value="1"/>
</dbReference>
<evidence type="ECO:0000313" key="11">
    <source>
        <dbReference type="Proteomes" id="UP000694846"/>
    </source>
</evidence>
<dbReference type="InterPro" id="IPR035979">
    <property type="entry name" value="RBD_domain_sf"/>
</dbReference>
<reference evidence="10" key="1">
    <citation type="submission" date="2018-04" db="EMBL/GenBank/DDBJ databases">
        <title>Transcriptome assembly of Sipha flava.</title>
        <authorList>
            <person name="Scully E.D."/>
            <person name="Geib S.M."/>
            <person name="Palmer N.A."/>
            <person name="Koch K."/>
            <person name="Bradshaw J."/>
            <person name="Heng-Moss T."/>
            <person name="Sarath G."/>
        </authorList>
    </citation>
    <scope>NUCLEOTIDE SEQUENCE</scope>
</reference>
<dbReference type="SMART" id="SM00804">
    <property type="entry name" value="TAP_C"/>
    <property type="match status" value="1"/>
</dbReference>
<dbReference type="GO" id="GO:0005737">
    <property type="term" value="C:cytoplasm"/>
    <property type="evidence" value="ECO:0007669"/>
    <property type="project" value="InterPro"/>
</dbReference>
<dbReference type="RefSeq" id="XP_025414479.1">
    <property type="nucleotide sequence ID" value="XM_025558694.1"/>
</dbReference>
<dbReference type="InterPro" id="IPR002075">
    <property type="entry name" value="NTF2_dom"/>
</dbReference>
<dbReference type="Pfam" id="PF24048">
    <property type="entry name" value="LRR_NXF1-5"/>
    <property type="match status" value="1"/>
</dbReference>
<evidence type="ECO:0000259" key="8">
    <source>
        <dbReference type="PROSITE" id="PS50177"/>
    </source>
</evidence>
<proteinExistence type="inferred from homology"/>
<evidence type="ECO:0000313" key="12">
    <source>
        <dbReference type="RefSeq" id="XP_025414479.1"/>
    </source>
</evidence>
<comment type="subcellular location">
    <subcellularLocation>
        <location evidence="1">Nucleus</location>
        <location evidence="1">Nucleoplasm</location>
    </subcellularLocation>
</comment>
<keyword evidence="11" id="KW-1185">Reference proteome</keyword>
<dbReference type="InterPro" id="IPR032675">
    <property type="entry name" value="LRR_dom_sf"/>
</dbReference>
<dbReference type="PANTHER" id="PTHR10662">
    <property type="entry name" value="NUCLEAR RNA EXPORT FACTOR"/>
    <property type="match status" value="1"/>
</dbReference>
<dbReference type="FunFam" id="1.10.8.10:FF:000018">
    <property type="entry name" value="Nuclear RNA export factor 1"/>
    <property type="match status" value="1"/>
</dbReference>
<evidence type="ECO:0000256" key="1">
    <source>
        <dbReference type="ARBA" id="ARBA00004642"/>
    </source>
</evidence>